<dbReference type="Proteomes" id="UP000319931">
    <property type="component" value="Unassembled WGS sequence"/>
</dbReference>
<dbReference type="Pfam" id="PF00126">
    <property type="entry name" value="HTH_1"/>
    <property type="match status" value="2"/>
</dbReference>
<gene>
    <name evidence="6" type="ORF">EAH76_06185</name>
</gene>
<dbReference type="InterPro" id="IPR000847">
    <property type="entry name" value="LysR_HTH_N"/>
</dbReference>
<dbReference type="InterPro" id="IPR036388">
    <property type="entry name" value="WH-like_DNA-bd_sf"/>
</dbReference>
<keyword evidence="4" id="KW-0804">Transcription</keyword>
<dbReference type="RefSeq" id="WP_140849213.1">
    <property type="nucleotide sequence ID" value="NZ_RCZC01000002.1"/>
</dbReference>
<dbReference type="PANTHER" id="PTHR30126:SF98">
    <property type="entry name" value="HTH-TYPE TRANSCRIPTIONAL ACTIVATOR BAUR"/>
    <property type="match status" value="1"/>
</dbReference>
<evidence type="ECO:0000256" key="3">
    <source>
        <dbReference type="ARBA" id="ARBA00023125"/>
    </source>
</evidence>
<sequence>MAHDPLDLNLRHLHALATATELGSISLAAEAENLSQPALTQGIAKVERQLGVALLDRRADGVSATAAGAALVVRIRAAYARLAEASRASARSGARGFARPERLITATQLRAYLALANAGSFAAAALQQGQSQPAVHRAVRDLESLYGVPLVERRGRGVALTHAGRRLARGARLAVLELAAGLVEALPEGAAERIAIGAMPLCRALVLPHAIAAFARSEARVTVDVREGSWRELVEPLLDGEIDVMIGALREVAPAGLEQAPLFEDRLVIVGRVDHPLAGRTPEPADLLRYPWIVAPHGSPLRTLWQGLFADGAVPEAPIECGSVMVIRGVLRDSDFLTLLSPDQVAPELATGVLRQIGDPIAQAVRTIGLTVRQNWRPTPEQEHFLQLLRAAVRETRLPENR</sequence>
<dbReference type="OrthoDB" id="7840053at2"/>
<dbReference type="PROSITE" id="PS50931">
    <property type="entry name" value="HTH_LYSR"/>
    <property type="match status" value="2"/>
</dbReference>
<organism evidence="6 7">
    <name type="scientific">Sphingomonas glacialis</name>
    <dbReference type="NCBI Taxonomy" id="658225"/>
    <lineage>
        <taxon>Bacteria</taxon>
        <taxon>Pseudomonadati</taxon>
        <taxon>Pseudomonadota</taxon>
        <taxon>Alphaproteobacteria</taxon>
        <taxon>Sphingomonadales</taxon>
        <taxon>Sphingomonadaceae</taxon>
        <taxon>Sphingomonas</taxon>
    </lineage>
</organism>
<comment type="similarity">
    <text evidence="1">Belongs to the LysR transcriptional regulatory family.</text>
</comment>
<evidence type="ECO:0000313" key="6">
    <source>
        <dbReference type="EMBL" id="TPG54268.1"/>
    </source>
</evidence>
<evidence type="ECO:0000313" key="7">
    <source>
        <dbReference type="Proteomes" id="UP000319931"/>
    </source>
</evidence>
<dbReference type="PANTHER" id="PTHR30126">
    <property type="entry name" value="HTH-TYPE TRANSCRIPTIONAL REGULATOR"/>
    <property type="match status" value="1"/>
</dbReference>
<dbReference type="InterPro" id="IPR005119">
    <property type="entry name" value="LysR_subst-bd"/>
</dbReference>
<evidence type="ECO:0000256" key="1">
    <source>
        <dbReference type="ARBA" id="ARBA00009437"/>
    </source>
</evidence>
<feature type="domain" description="HTH lysR-type" evidence="5">
    <location>
        <begin position="104"/>
        <end position="161"/>
    </location>
</feature>
<comment type="caution">
    <text evidence="6">The sequence shown here is derived from an EMBL/GenBank/DDBJ whole genome shotgun (WGS) entry which is preliminary data.</text>
</comment>
<dbReference type="Pfam" id="PF03466">
    <property type="entry name" value="LysR_substrate"/>
    <property type="match status" value="1"/>
</dbReference>
<dbReference type="GO" id="GO:0000976">
    <property type="term" value="F:transcription cis-regulatory region binding"/>
    <property type="evidence" value="ECO:0007669"/>
    <property type="project" value="TreeGrafter"/>
</dbReference>
<accession>A0A502FXN3</accession>
<feature type="domain" description="HTH lysR-type" evidence="5">
    <location>
        <begin position="8"/>
        <end position="65"/>
    </location>
</feature>
<evidence type="ECO:0000256" key="2">
    <source>
        <dbReference type="ARBA" id="ARBA00023015"/>
    </source>
</evidence>
<keyword evidence="2" id="KW-0805">Transcription regulation</keyword>
<dbReference type="SUPFAM" id="SSF46785">
    <property type="entry name" value="Winged helix' DNA-binding domain"/>
    <property type="match status" value="2"/>
</dbReference>
<dbReference type="Gene3D" id="3.40.190.290">
    <property type="match status" value="1"/>
</dbReference>
<protein>
    <submittedName>
        <fullName evidence="6">LysR family transcriptional regulator</fullName>
    </submittedName>
</protein>
<keyword evidence="3" id="KW-0238">DNA-binding</keyword>
<proteinExistence type="inferred from homology"/>
<dbReference type="GO" id="GO:0003700">
    <property type="term" value="F:DNA-binding transcription factor activity"/>
    <property type="evidence" value="ECO:0007669"/>
    <property type="project" value="InterPro"/>
</dbReference>
<dbReference type="InterPro" id="IPR036390">
    <property type="entry name" value="WH_DNA-bd_sf"/>
</dbReference>
<name>A0A502FXN3_9SPHN</name>
<evidence type="ECO:0000256" key="4">
    <source>
        <dbReference type="ARBA" id="ARBA00023163"/>
    </source>
</evidence>
<dbReference type="EMBL" id="RCZC01000002">
    <property type="protein sequence ID" value="TPG54268.1"/>
    <property type="molecule type" value="Genomic_DNA"/>
</dbReference>
<keyword evidence="7" id="KW-1185">Reference proteome</keyword>
<dbReference type="Gene3D" id="1.10.10.10">
    <property type="entry name" value="Winged helix-like DNA-binding domain superfamily/Winged helix DNA-binding domain"/>
    <property type="match status" value="2"/>
</dbReference>
<dbReference type="SUPFAM" id="SSF53850">
    <property type="entry name" value="Periplasmic binding protein-like II"/>
    <property type="match status" value="1"/>
</dbReference>
<reference evidence="6 7" key="1">
    <citation type="journal article" date="2019" name="Environ. Microbiol.">
        <title>Species interactions and distinct microbial communities in high Arctic permafrost affected cryosols are associated with the CH4 and CO2 gas fluxes.</title>
        <authorList>
            <person name="Altshuler I."/>
            <person name="Hamel J."/>
            <person name="Turney S."/>
            <person name="Magnuson E."/>
            <person name="Levesque R."/>
            <person name="Greer C."/>
            <person name="Whyte L.G."/>
        </authorList>
    </citation>
    <scope>NUCLEOTIDE SEQUENCE [LARGE SCALE GENOMIC DNA]</scope>
    <source>
        <strain evidence="6 7">E6.1</strain>
    </source>
</reference>
<evidence type="ECO:0000259" key="5">
    <source>
        <dbReference type="PROSITE" id="PS50931"/>
    </source>
</evidence>
<dbReference type="AlphaFoldDB" id="A0A502FXN3"/>